<name>A0A098TLN6_9CYAN</name>
<evidence type="ECO:0000259" key="4">
    <source>
        <dbReference type="PROSITE" id="PS50977"/>
    </source>
</evidence>
<protein>
    <submittedName>
        <fullName evidence="5">TetR family transcriptional regulator</fullName>
    </submittedName>
</protein>
<dbReference type="GO" id="GO:0015074">
    <property type="term" value="P:DNA integration"/>
    <property type="evidence" value="ECO:0007669"/>
    <property type="project" value="InterPro"/>
</dbReference>
<dbReference type="Gene3D" id="1.10.10.60">
    <property type="entry name" value="Homeodomain-like"/>
    <property type="match status" value="1"/>
</dbReference>
<dbReference type="GO" id="GO:0003700">
    <property type="term" value="F:DNA-binding transcription factor activity"/>
    <property type="evidence" value="ECO:0007669"/>
    <property type="project" value="TreeGrafter"/>
</dbReference>
<reference evidence="5 6" key="1">
    <citation type="journal article" date="2014" name="Mol. Ecol.">
        <title>Evolution of Synechococcus.</title>
        <authorList>
            <person name="Dvorak P."/>
            <person name="Casamatta D."/>
            <person name="Hasler P."/>
            <person name="Poulickova A."/>
            <person name="Ondrej V."/>
            <person name="Sanges R."/>
        </authorList>
    </citation>
    <scope>NUCLEOTIDE SEQUENCE [LARGE SCALE GENOMIC DNA]</scope>
    <source>
        <strain evidence="5 6">CAUP A 1101</strain>
    </source>
</reference>
<proteinExistence type="predicted"/>
<accession>A0A098TLN6</accession>
<evidence type="ECO:0000313" key="6">
    <source>
        <dbReference type="Proteomes" id="UP000030170"/>
    </source>
</evidence>
<dbReference type="EMBL" id="JJML01000053">
    <property type="protein sequence ID" value="KGF71758.1"/>
    <property type="molecule type" value="Genomic_DNA"/>
</dbReference>
<dbReference type="InterPro" id="IPR036271">
    <property type="entry name" value="Tet_transcr_reg_TetR-rel_C_sf"/>
</dbReference>
<dbReference type="SUPFAM" id="SSF48498">
    <property type="entry name" value="Tetracyclin repressor-like, C-terminal domain"/>
    <property type="match status" value="1"/>
</dbReference>
<keyword evidence="1 3" id="KW-0238">DNA-binding</keyword>
<dbReference type="SUPFAM" id="SSF56349">
    <property type="entry name" value="DNA breaking-rejoining enzymes"/>
    <property type="match status" value="1"/>
</dbReference>
<dbReference type="PROSITE" id="PS50977">
    <property type="entry name" value="HTH_TETR_2"/>
    <property type="match status" value="1"/>
</dbReference>
<dbReference type="SUPFAM" id="SSF46689">
    <property type="entry name" value="Homeodomain-like"/>
    <property type="match status" value="1"/>
</dbReference>
<dbReference type="OrthoDB" id="277085at2"/>
<dbReference type="PRINTS" id="PR00455">
    <property type="entry name" value="HTHTETR"/>
</dbReference>
<keyword evidence="2" id="KW-0233">DNA recombination</keyword>
<gene>
    <name evidence="5" type="ORF">DO97_15905</name>
</gene>
<dbReference type="Gene3D" id="1.10.443.10">
    <property type="entry name" value="Intergrase catalytic core"/>
    <property type="match status" value="1"/>
</dbReference>
<dbReference type="InterPro" id="IPR009057">
    <property type="entry name" value="Homeodomain-like_sf"/>
</dbReference>
<dbReference type="InterPro" id="IPR039536">
    <property type="entry name" value="TetR_C_Proteobacteria"/>
</dbReference>
<dbReference type="InterPro" id="IPR001647">
    <property type="entry name" value="HTH_TetR"/>
</dbReference>
<evidence type="ECO:0000256" key="3">
    <source>
        <dbReference type="PROSITE-ProRule" id="PRU00335"/>
    </source>
</evidence>
<dbReference type="Gene3D" id="1.10.357.10">
    <property type="entry name" value="Tetracycline Repressor, domain 2"/>
    <property type="match status" value="1"/>
</dbReference>
<keyword evidence="6" id="KW-1185">Reference proteome</keyword>
<dbReference type="PANTHER" id="PTHR30055:SF226">
    <property type="entry name" value="HTH-TYPE TRANSCRIPTIONAL REGULATOR PKSA"/>
    <property type="match status" value="1"/>
</dbReference>
<feature type="DNA-binding region" description="H-T-H motif" evidence="3">
    <location>
        <begin position="29"/>
        <end position="48"/>
    </location>
</feature>
<dbReference type="InterPro" id="IPR011010">
    <property type="entry name" value="DNA_brk_join_enz"/>
</dbReference>
<dbReference type="Pfam" id="PF14246">
    <property type="entry name" value="TetR_C_7"/>
    <property type="match status" value="1"/>
</dbReference>
<evidence type="ECO:0000313" key="5">
    <source>
        <dbReference type="EMBL" id="KGF71758.1"/>
    </source>
</evidence>
<dbReference type="Proteomes" id="UP000030170">
    <property type="component" value="Unassembled WGS sequence"/>
</dbReference>
<evidence type="ECO:0000256" key="2">
    <source>
        <dbReference type="ARBA" id="ARBA00023172"/>
    </source>
</evidence>
<dbReference type="Pfam" id="PF00440">
    <property type="entry name" value="TetR_N"/>
    <property type="match status" value="1"/>
</dbReference>
<dbReference type="GO" id="GO:0006310">
    <property type="term" value="P:DNA recombination"/>
    <property type="evidence" value="ECO:0007669"/>
    <property type="project" value="UniProtKB-KW"/>
</dbReference>
<evidence type="ECO:0000256" key="1">
    <source>
        <dbReference type="ARBA" id="ARBA00023125"/>
    </source>
</evidence>
<feature type="domain" description="HTH tetR-type" evidence="4">
    <location>
        <begin position="6"/>
        <end position="66"/>
    </location>
</feature>
<dbReference type="InterPro" id="IPR013762">
    <property type="entry name" value="Integrase-like_cat_sf"/>
</dbReference>
<dbReference type="STRING" id="1497020.DO97_15905"/>
<dbReference type="InterPro" id="IPR050109">
    <property type="entry name" value="HTH-type_TetR-like_transc_reg"/>
</dbReference>
<dbReference type="RefSeq" id="WP_036535921.1">
    <property type="nucleotide sequence ID" value="NZ_JJML01000053.1"/>
</dbReference>
<organism evidence="5 6">
    <name type="scientific">Neosynechococcus sphagnicola sy1</name>
    <dbReference type="NCBI Taxonomy" id="1497020"/>
    <lineage>
        <taxon>Bacteria</taxon>
        <taxon>Bacillati</taxon>
        <taxon>Cyanobacteriota</taxon>
        <taxon>Cyanophyceae</taxon>
        <taxon>Neosynechococcales</taxon>
        <taxon>Neosynechococcaceae</taxon>
        <taxon>Neosynechococcus</taxon>
    </lineage>
</organism>
<comment type="caution">
    <text evidence="5">The sequence shown here is derived from an EMBL/GenBank/DDBJ whole genome shotgun (WGS) entry which is preliminary data.</text>
</comment>
<sequence length="415" mass="46262">MTAQRHPTRQRLIQAALELFASQGVTETTTKQIAELADVNEVTLFRHFGNKHGLLLAVIEEAAVFTQLGQTLIQQTSQTSSVYQALKDYATACLQALEAVPEVVRSVVGEAGQYPSENREALGRGFTQANRYVAEYFATVMQRGQLHTHLAAEKLASLLNGMLLGYAVIEFTSEFHELWQDRDDFLEHLVTLFLHGAVSQNSDAGGEPADLDRPKLRAANIAPEKVADLPAHLVHTLLQQSKKLGLQEYAGVYLLFAAGLSSQELIQLERTHLISNTHQQILQITPGAIRQVPVNQWILGKRYGSSTNNPLTRWLKSRKDNQTALFLNEAGQPLSEIELLQQWQAVTEGYLTPAGHAPRIEQAQQTWCVEMLMRGIALEDLCILSGWDAKQLQPYASRAREKIALEQALRLDQKN</sequence>
<dbReference type="PANTHER" id="PTHR30055">
    <property type="entry name" value="HTH-TYPE TRANSCRIPTIONAL REGULATOR RUTR"/>
    <property type="match status" value="1"/>
</dbReference>
<dbReference type="GO" id="GO:0000976">
    <property type="term" value="F:transcription cis-regulatory region binding"/>
    <property type="evidence" value="ECO:0007669"/>
    <property type="project" value="TreeGrafter"/>
</dbReference>
<dbReference type="AlphaFoldDB" id="A0A098TLN6"/>